<protein>
    <recommendedName>
        <fullName evidence="2">Regulatory protein zeste</fullName>
    </recommendedName>
</protein>
<evidence type="ECO:0000313" key="7">
    <source>
        <dbReference type="EMBL" id="KMQ86913.1"/>
    </source>
</evidence>
<comment type="function">
    <text evidence="5">Involved in transvection phenomena (= synapsis-dependent gene expression), where the synaptic pairing of chromosomes carrying genes with which zeste interacts influences the expression of these genes. Zeste binds to DNA and stimulates transcription from a nearby promoter.</text>
</comment>
<gene>
    <name evidence="7" type="ORF">RF55_13974</name>
</gene>
<reference evidence="7 8" key="1">
    <citation type="submission" date="2015-04" db="EMBL/GenBank/DDBJ databases">
        <title>Lasius niger genome sequencing.</title>
        <authorList>
            <person name="Konorov E.A."/>
            <person name="Nikitin M.A."/>
            <person name="Kirill M.V."/>
            <person name="Chang P."/>
        </authorList>
    </citation>
    <scope>NUCLEOTIDE SEQUENCE [LARGE SCALE GENOMIC DNA]</scope>
    <source>
        <tissue evidence="7">Whole</tissue>
    </source>
</reference>
<dbReference type="EMBL" id="LBMM01011290">
    <property type="protein sequence ID" value="KMQ86913.1"/>
    <property type="molecule type" value="Genomic_DNA"/>
</dbReference>
<dbReference type="Pfam" id="PF13873">
    <property type="entry name" value="Myb_DNA-bind_5"/>
    <property type="match status" value="1"/>
</dbReference>
<evidence type="ECO:0000313" key="8">
    <source>
        <dbReference type="Proteomes" id="UP000036403"/>
    </source>
</evidence>
<organism evidence="7 8">
    <name type="scientific">Lasius niger</name>
    <name type="common">Black garden ant</name>
    <dbReference type="NCBI Taxonomy" id="67767"/>
    <lineage>
        <taxon>Eukaryota</taxon>
        <taxon>Metazoa</taxon>
        <taxon>Ecdysozoa</taxon>
        <taxon>Arthropoda</taxon>
        <taxon>Hexapoda</taxon>
        <taxon>Insecta</taxon>
        <taxon>Pterygota</taxon>
        <taxon>Neoptera</taxon>
        <taxon>Endopterygota</taxon>
        <taxon>Hymenoptera</taxon>
        <taxon>Apocrita</taxon>
        <taxon>Aculeata</taxon>
        <taxon>Formicoidea</taxon>
        <taxon>Formicidae</taxon>
        <taxon>Formicinae</taxon>
        <taxon>Lasius</taxon>
        <taxon>Lasius</taxon>
    </lineage>
</organism>
<evidence type="ECO:0000256" key="1">
    <source>
        <dbReference type="ARBA" id="ARBA00011764"/>
    </source>
</evidence>
<evidence type="ECO:0000256" key="5">
    <source>
        <dbReference type="ARBA" id="ARBA00025466"/>
    </source>
</evidence>
<dbReference type="Proteomes" id="UP000036403">
    <property type="component" value="Unassembled WGS sequence"/>
</dbReference>
<comment type="caution">
    <text evidence="7">The sequence shown here is derived from an EMBL/GenBank/DDBJ whole genome shotgun (WGS) entry which is preliminary data.</text>
</comment>
<feature type="domain" description="Myb/SANT-like DNA-binding" evidence="6">
    <location>
        <begin position="17"/>
        <end position="92"/>
    </location>
</feature>
<keyword evidence="8" id="KW-1185">Reference proteome</keyword>
<accession>A0A0J7K917</accession>
<name>A0A0J7K917_LASNI</name>
<keyword evidence="3" id="KW-0805">Transcription regulation</keyword>
<dbReference type="AlphaFoldDB" id="A0A0J7K917"/>
<sequence>MYERRYMNMEVAQKKTRAPKVSNMQIEYLVAYMQNHIAFATNKLLGAKGKVTHDKQWQHLAEKLNSIGPSKTVENWKKLWFDQRNQARARAAKGKAQRRLTGNIGEPIQLKDSDLKILSIIGGESSVGLPIKEVGLGEQPEDTANPTLILGLTNTSQEIEIIQEQNVYRPSCRYRLSCRSLRGTGAAASG</sequence>
<evidence type="ECO:0000259" key="6">
    <source>
        <dbReference type="Pfam" id="PF13873"/>
    </source>
</evidence>
<dbReference type="PaxDb" id="67767-A0A0J7K917"/>
<dbReference type="OrthoDB" id="6778738at2759"/>
<evidence type="ECO:0000256" key="3">
    <source>
        <dbReference type="ARBA" id="ARBA00023015"/>
    </source>
</evidence>
<dbReference type="InterPro" id="IPR028002">
    <property type="entry name" value="Myb_DNA-bind_5"/>
</dbReference>
<evidence type="ECO:0000256" key="4">
    <source>
        <dbReference type="ARBA" id="ARBA00023163"/>
    </source>
</evidence>
<comment type="subunit">
    <text evidence="1">Self-associates forming complexes of several hundred monomers.</text>
</comment>
<evidence type="ECO:0000256" key="2">
    <source>
        <dbReference type="ARBA" id="ARBA00016807"/>
    </source>
</evidence>
<proteinExistence type="predicted"/>
<keyword evidence="4" id="KW-0804">Transcription</keyword>